<comment type="caution">
    <text evidence="1">The sequence shown here is derived from an EMBL/GenBank/DDBJ whole genome shotgun (WGS) entry which is preliminary data.</text>
</comment>
<organism evidence="1 2">
    <name type="scientific">Mycolicibacterium parafortuitum</name>
    <name type="common">Mycobacterium parafortuitum</name>
    <dbReference type="NCBI Taxonomy" id="39692"/>
    <lineage>
        <taxon>Bacteria</taxon>
        <taxon>Bacillati</taxon>
        <taxon>Actinomycetota</taxon>
        <taxon>Actinomycetes</taxon>
        <taxon>Mycobacteriales</taxon>
        <taxon>Mycobacteriaceae</taxon>
        <taxon>Mycolicibacterium</taxon>
    </lineage>
</organism>
<reference evidence="1 2" key="1">
    <citation type="journal article" date="2021" name="Chemosphere">
        <title>Bioballs carrying a syntrophic Rhodococcus and Mycolicibacterium consortium for simultaneous sorption and biodegradation of fuel oil in contaminated freshwater.</title>
        <authorList>
            <person name="Naloka K."/>
            <person name="Polrit D."/>
            <person name="Muangchinda C."/>
            <person name="Thoetkiattikul H."/>
            <person name="Pinyakong O."/>
        </authorList>
    </citation>
    <scope>NUCLEOTIDE SEQUENCE [LARGE SCALE GENOMIC DNA]</scope>
    <source>
        <strain evidence="1 2">J101</strain>
    </source>
</reference>
<keyword evidence="2" id="KW-1185">Reference proteome</keyword>
<protein>
    <submittedName>
        <fullName evidence="1">Type I polyketide synthase</fullName>
    </submittedName>
</protein>
<proteinExistence type="predicted"/>
<dbReference type="Proteomes" id="UP001289645">
    <property type="component" value="Unassembled WGS sequence"/>
</dbReference>
<gene>
    <name evidence="1" type="ORF">OHX15_10505</name>
</gene>
<evidence type="ECO:0000313" key="1">
    <source>
        <dbReference type="EMBL" id="MDZ5085817.1"/>
    </source>
</evidence>
<dbReference type="EMBL" id="JAOXLN010000009">
    <property type="protein sequence ID" value="MDZ5085817.1"/>
    <property type="molecule type" value="Genomic_DNA"/>
</dbReference>
<accession>A0ACC6MFR7</accession>
<sequence>MTAAFDEDAIRNWLVDYLVTNIGCSPDEIDFDAPLSDLAVGSSDAVVLTGELSELLGRTVSPVEFWQYPTINALAAFLTGGEVESVAEASPAKSVNTDDAIAVVGLGLRYPGDIHGPEALWEFLTEGRSAVGQVPPWRWEWFDDGSPEGGAALAGTTRWGSFLSDIDQFDAEFFEISPSEADNMDPQQRMLLEVTHEALEHAGIRPEALRHTQTGVFTGACLSEYGVMASMDLAQVGAYSGTGGALSIISNRVSYYFDLRGPSVTVDTACSSSLVAIHLACQSLRTGDSDLALAAGVNVLLSPAVTRSFDQVEAMSPTGRCHSFDARADGYVRGEGCGVAVLKRLADAQRDGDRILAVVRGSAVNQDGRSNGLMAPNPAAQMAVLRAACSAAGVEPREVDYVEAHGTGTLLGDPIEARALGTVLGRGRAADAPLLIGSIKSNLGHTEAAAGIAGFAKTVLALQHGRVPANLDYQSPNPHIPFDELRLKVVAADSDLPGRNRPLLAGVSSFGFGGTNAHVVLEQAPSAVQAAEPADTPAITTLVVSGKSAPRIAATAAVLADWMSGPGQQIPLSQVAQTLAHRRAQHNRFATVSARDHAGAVAGLRALADGQSAPGVVEPQDGRHGHGTVFVYSGQGSQWLGMGRQLMVEEPAFAAAVAEIEPAFVEQVGFSLQQVIAEGQQVTGIERIQPVLVGMQLALTQLWRSYGVHPDAVIGHSMGEVAASVVAGALSVADGLKVIATRSRLMSRLSGQGAMALIELDPDAATEFIADYPDITLAVYASPRQTVIAGPPDQVDAVIAAVSARDRLARRIEVDVASHHPTIDPILPELREALADLKPAVPTIPIVITTREHSGPAPTFDADYWVDNLRNPVRFHQAVTAAGAEHGTFVEVSPHPLLTYGIDDTLGTSQHRSVPTLLRDTDETLTFHTHLNSARTTRPAGPEQTATPPVTLPVTPWHHASHWVSATAADHRGATAPRPGTLLGERTAVATSPPTHLWQARLVREAKPYPGFHRIQGVEVVPMSVLLRTLAVAAAESGATTLSELRFERPVVIDQPQVIQVVVSGDSVTMSSAPSAQAEASRWVRHATARLSPPQSETRANPDPAGSEQDYDRATVDELQAKWGVEGQPFPWSIASCRSDDNQVRAEVTLGDADPGGLPVAMLDAAVQIARLADITDERLLVPAGVQSMSMTGELTGTDLSVTVLRRPDAGDDLLIDVAVTDGTARLDIRGLRYVDVQAGAAQSAAPVADPRDVAHALDWQPWTAPERTEAGAALSVAVLGAEEDGAELTGALTAAGHGVVDEADATSVIFVPATDTDEDDLTCAARLTAQVADVVARLAAREAREEPRLWIVTRGVRETGSRDAVRQSCLWGVAGVIGAEQPQLWGGLVDLAEDGQTGSADTLAELLSTPAKTILSLRDGQWSEQVLAPLADDAAREPYREPLRCRADAAYLITGGMGALGLLTAGWLADRGARRVVLAGRTPLPPRRDWDADSVDEATRHKIEAVRELEARGVAVEIAVLDIGSAAALEAFLTQRDDAGAPPVRGVVHAAGVTDSQLLTDLSADRVQSTLWPKVAGAAALDAVFPPGSLDFLHFTASAGTVFGVPGQGAYAAGNAYLDGLARARHAQGDATVSLDWVAWRGLGFGSDAQVVVDELARRGSRPVTPAEAFDAWEYVSRFDVAHAVMAPIVSESDPDAASGGAGVAPARAWSEMSADEVLAELQNGLRTILATELRTPESEVDTDRPFAEMGLNSVMAMSIRREVEQLTRVELSATMLWNHPTIASLATHLAEKVAPHTVSQADSDVDSASDSLLDSLFDSVESSSASSEGRI</sequence>
<name>A0ACC6MFR7_MYCPF</name>
<evidence type="ECO:0000313" key="2">
    <source>
        <dbReference type="Proteomes" id="UP001289645"/>
    </source>
</evidence>